<dbReference type="RefSeq" id="WP_042689758.1">
    <property type="nucleotide sequence ID" value="NZ_CP007264.1"/>
</dbReference>
<dbReference type="KEGG" id="tnu:BD01_0581"/>
<evidence type="ECO:0000313" key="7">
    <source>
        <dbReference type="EMBL" id="AHL22205.1"/>
    </source>
</evidence>
<dbReference type="AlphaFoldDB" id="W8P469"/>
<gene>
    <name evidence="5" type="primary">vapC</name>
    <name evidence="7" type="ORF">BD01_0581</name>
</gene>
<evidence type="ECO:0000256" key="4">
    <source>
        <dbReference type="ARBA" id="ARBA00022801"/>
    </source>
</evidence>
<dbReference type="GeneID" id="82171727"/>
<dbReference type="OrthoDB" id="147402at2157"/>
<comment type="function">
    <text evidence="5">Toxic component of a toxin-antitoxin (TA) system. An RNase.</text>
</comment>
<comment type="similarity">
    <text evidence="5">Belongs to the PINc/VapC protein family.</text>
</comment>
<dbReference type="GO" id="GO:0016787">
    <property type="term" value="F:hydrolase activity"/>
    <property type="evidence" value="ECO:0007669"/>
    <property type="project" value="UniProtKB-KW"/>
</dbReference>
<evidence type="ECO:0000313" key="8">
    <source>
        <dbReference type="Proteomes" id="UP000019434"/>
    </source>
</evidence>
<feature type="binding site" evidence="5">
    <location>
        <position position="93"/>
    </location>
    <ligand>
        <name>Mg(2+)</name>
        <dbReference type="ChEBI" id="CHEBI:18420"/>
    </ligand>
</feature>
<organism evidence="7 8">
    <name type="scientific">Thermococcus nautili</name>
    <dbReference type="NCBI Taxonomy" id="195522"/>
    <lineage>
        <taxon>Archaea</taxon>
        <taxon>Methanobacteriati</taxon>
        <taxon>Methanobacteriota</taxon>
        <taxon>Thermococci</taxon>
        <taxon>Thermococcales</taxon>
        <taxon>Thermococcaceae</taxon>
        <taxon>Thermococcus</taxon>
    </lineage>
</organism>
<dbReference type="GO" id="GO:0004540">
    <property type="term" value="F:RNA nuclease activity"/>
    <property type="evidence" value="ECO:0007669"/>
    <property type="project" value="InterPro"/>
</dbReference>
<keyword evidence="5" id="KW-0460">Magnesium</keyword>
<dbReference type="HAMAP" id="MF_00265">
    <property type="entry name" value="VapC_Nob1"/>
    <property type="match status" value="1"/>
</dbReference>
<sequence length="126" mass="14428">MYLIDTNVFLEILLGQKKSEVAKRFLSSHVGDLAMSDFTLHSIGVILFRLKRPELFLEFINDTLPNIEVVTLPTPDYPRVVEFHEKYGLDFDDAYQCAVATTHGLTIVTMDEDFRKAPYAVKVIFL</sequence>
<protein>
    <recommendedName>
        <fullName evidence="5">Ribonuclease VapC</fullName>
        <shortName evidence="5">RNase VapC</shortName>
        <ecNumber evidence="5">3.1.-.-</ecNumber>
    </recommendedName>
    <alternativeName>
        <fullName evidence="5">Putative toxin VapC</fullName>
    </alternativeName>
</protein>
<dbReference type="Pfam" id="PF01850">
    <property type="entry name" value="PIN"/>
    <property type="match status" value="1"/>
</dbReference>
<evidence type="ECO:0000256" key="5">
    <source>
        <dbReference type="HAMAP-Rule" id="MF_00265"/>
    </source>
</evidence>
<dbReference type="SUPFAM" id="SSF88723">
    <property type="entry name" value="PIN domain-like"/>
    <property type="match status" value="1"/>
</dbReference>
<feature type="binding site" evidence="5">
    <location>
        <position position="5"/>
    </location>
    <ligand>
        <name>Mg(2+)</name>
        <dbReference type="ChEBI" id="CHEBI:18420"/>
    </ligand>
</feature>
<dbReference type="Gene3D" id="3.40.50.1010">
    <property type="entry name" value="5'-nuclease"/>
    <property type="match status" value="1"/>
</dbReference>
<dbReference type="GO" id="GO:0000287">
    <property type="term" value="F:magnesium ion binding"/>
    <property type="evidence" value="ECO:0007669"/>
    <property type="project" value="UniProtKB-UniRule"/>
</dbReference>
<dbReference type="eggNOG" id="arCOG05297">
    <property type="taxonomic scope" value="Archaea"/>
</dbReference>
<dbReference type="STRING" id="195522.BD01_0581"/>
<dbReference type="PANTHER" id="PTHR39677">
    <property type="entry name" value="RIBONUCLEASE VAPC6"/>
    <property type="match status" value="1"/>
</dbReference>
<keyword evidence="3 5" id="KW-0479">Metal-binding</keyword>
<evidence type="ECO:0000256" key="1">
    <source>
        <dbReference type="ARBA" id="ARBA00022649"/>
    </source>
</evidence>
<dbReference type="InterPro" id="IPR022907">
    <property type="entry name" value="VapC_family"/>
</dbReference>
<evidence type="ECO:0000259" key="6">
    <source>
        <dbReference type="Pfam" id="PF01850"/>
    </source>
</evidence>
<accession>W8P469</accession>
<dbReference type="EC" id="3.1.-.-" evidence="5"/>
<dbReference type="GO" id="GO:0090729">
    <property type="term" value="F:toxin activity"/>
    <property type="evidence" value="ECO:0007669"/>
    <property type="project" value="UniProtKB-KW"/>
</dbReference>
<comment type="cofactor">
    <cofactor evidence="5">
        <name>Mg(2+)</name>
        <dbReference type="ChEBI" id="CHEBI:18420"/>
    </cofactor>
</comment>
<dbReference type="PANTHER" id="PTHR39677:SF4">
    <property type="entry name" value="RIBONUCLEASE VAPC6"/>
    <property type="match status" value="1"/>
</dbReference>
<reference evidence="7 8" key="1">
    <citation type="submission" date="2014-02" db="EMBL/GenBank/DDBJ databases">
        <title>Genome Sequence of an Hyperthermophilic Archaeon, Thermococcus nautili 30-1, producing viral vesicles.</title>
        <authorList>
            <person name="Oberto J."/>
            <person name="Gaudin M."/>
            <person name="Cossu M."/>
            <person name="Gorlas A."/>
            <person name="Slesarev A."/>
            <person name="Marguet E."/>
            <person name="Forterre P."/>
        </authorList>
    </citation>
    <scope>NUCLEOTIDE SEQUENCE [LARGE SCALE GENOMIC DNA]</scope>
    <source>
        <strain evidence="7 8">30-1</strain>
    </source>
</reference>
<keyword evidence="2 5" id="KW-0540">Nuclease</keyword>
<dbReference type="EMBL" id="CP007264">
    <property type="protein sequence ID" value="AHL22205.1"/>
    <property type="molecule type" value="Genomic_DNA"/>
</dbReference>
<name>W8P469_9EURY</name>
<dbReference type="InterPro" id="IPR002716">
    <property type="entry name" value="PIN_dom"/>
</dbReference>
<keyword evidence="5" id="KW-0800">Toxin</keyword>
<proteinExistence type="inferred from homology"/>
<keyword evidence="1 5" id="KW-1277">Toxin-antitoxin system</keyword>
<keyword evidence="8" id="KW-1185">Reference proteome</keyword>
<dbReference type="Proteomes" id="UP000019434">
    <property type="component" value="Chromosome"/>
</dbReference>
<dbReference type="HOGENOM" id="CLU_155940_0_0_2"/>
<keyword evidence="4 5" id="KW-0378">Hydrolase</keyword>
<feature type="domain" description="PIN" evidence="6">
    <location>
        <begin position="2"/>
        <end position="117"/>
    </location>
</feature>
<evidence type="ECO:0000256" key="3">
    <source>
        <dbReference type="ARBA" id="ARBA00022723"/>
    </source>
</evidence>
<evidence type="ECO:0000256" key="2">
    <source>
        <dbReference type="ARBA" id="ARBA00022722"/>
    </source>
</evidence>
<dbReference type="InterPro" id="IPR029060">
    <property type="entry name" value="PIN-like_dom_sf"/>
</dbReference>